<evidence type="ECO:0000313" key="1">
    <source>
        <dbReference type="EMBL" id="KAK7503456.1"/>
    </source>
</evidence>
<dbReference type="AlphaFoldDB" id="A0ABD0LVF3"/>
<gene>
    <name evidence="1" type="ORF">BaRGS_00005377</name>
</gene>
<proteinExistence type="predicted"/>
<organism evidence="1 2">
    <name type="scientific">Batillaria attramentaria</name>
    <dbReference type="NCBI Taxonomy" id="370345"/>
    <lineage>
        <taxon>Eukaryota</taxon>
        <taxon>Metazoa</taxon>
        <taxon>Spiralia</taxon>
        <taxon>Lophotrochozoa</taxon>
        <taxon>Mollusca</taxon>
        <taxon>Gastropoda</taxon>
        <taxon>Caenogastropoda</taxon>
        <taxon>Sorbeoconcha</taxon>
        <taxon>Cerithioidea</taxon>
        <taxon>Batillariidae</taxon>
        <taxon>Batillaria</taxon>
    </lineage>
</organism>
<accession>A0ABD0LVF3</accession>
<dbReference type="Proteomes" id="UP001519460">
    <property type="component" value="Unassembled WGS sequence"/>
</dbReference>
<name>A0ABD0LVF3_9CAEN</name>
<reference evidence="1 2" key="1">
    <citation type="journal article" date="2023" name="Sci. Data">
        <title>Genome assembly of the Korean intertidal mud-creeper Batillaria attramentaria.</title>
        <authorList>
            <person name="Patra A.K."/>
            <person name="Ho P.T."/>
            <person name="Jun S."/>
            <person name="Lee S.J."/>
            <person name="Kim Y."/>
            <person name="Won Y.J."/>
        </authorList>
    </citation>
    <scope>NUCLEOTIDE SEQUENCE [LARGE SCALE GENOMIC DNA]</scope>
    <source>
        <strain evidence="1">Wonlab-2016</strain>
    </source>
</reference>
<dbReference type="EMBL" id="JACVVK020000020">
    <property type="protein sequence ID" value="KAK7503456.1"/>
    <property type="molecule type" value="Genomic_DNA"/>
</dbReference>
<evidence type="ECO:0000313" key="2">
    <source>
        <dbReference type="Proteomes" id="UP001519460"/>
    </source>
</evidence>
<sequence>MVGAAAHFGIIFRGVGLCSRSPEGLQSSSPLAVCIAVLGLPDAGKKFLDCCCPEDDRQHFLPTPKEFLEPVCLLLFNQRIPAASAGADVLGYWVNIDLHRWASI</sequence>
<protein>
    <submittedName>
        <fullName evidence="1">Uncharacterized protein</fullName>
    </submittedName>
</protein>
<comment type="caution">
    <text evidence="1">The sequence shown here is derived from an EMBL/GenBank/DDBJ whole genome shotgun (WGS) entry which is preliminary data.</text>
</comment>
<keyword evidence="2" id="KW-1185">Reference proteome</keyword>